<evidence type="ECO:0000313" key="11">
    <source>
        <dbReference type="EMBL" id="GMK53746.1"/>
    </source>
</evidence>
<comment type="catalytic activity">
    <reaction evidence="8">
        <text>L-seryl-[protein] + ATP = O-phospho-L-seryl-[protein] + ADP + H(+)</text>
        <dbReference type="Rhea" id="RHEA:17989"/>
        <dbReference type="Rhea" id="RHEA-COMP:9863"/>
        <dbReference type="Rhea" id="RHEA-COMP:11604"/>
        <dbReference type="ChEBI" id="CHEBI:15378"/>
        <dbReference type="ChEBI" id="CHEBI:29999"/>
        <dbReference type="ChEBI" id="CHEBI:30616"/>
        <dbReference type="ChEBI" id="CHEBI:83421"/>
        <dbReference type="ChEBI" id="CHEBI:456216"/>
        <dbReference type="EC" id="2.7.11.1"/>
    </reaction>
</comment>
<dbReference type="EC" id="2.7.11.1" evidence="1"/>
<dbReference type="InterPro" id="IPR024604">
    <property type="entry name" value="GSG2_C"/>
</dbReference>
<reference evidence="11" key="2">
    <citation type="submission" date="2023-06" db="EMBL/GenBank/DDBJ databases">
        <authorList>
            <person name="Kobayashi Y."/>
            <person name="Kayamori A."/>
            <person name="Aoki K."/>
            <person name="Shiwa Y."/>
            <person name="Fujita N."/>
            <person name="Sugita T."/>
            <person name="Iwasaki W."/>
            <person name="Tanaka N."/>
            <person name="Takashima M."/>
        </authorList>
    </citation>
    <scope>NUCLEOTIDE SEQUENCE</scope>
    <source>
        <strain evidence="11">HIS016</strain>
    </source>
</reference>
<dbReference type="InterPro" id="IPR000719">
    <property type="entry name" value="Prot_kinase_dom"/>
</dbReference>
<dbReference type="GO" id="GO:0005524">
    <property type="term" value="F:ATP binding"/>
    <property type="evidence" value="ECO:0007669"/>
    <property type="project" value="UniProtKB-KW"/>
</dbReference>
<keyword evidence="5" id="KW-0418">Kinase</keyword>
<dbReference type="PROSITE" id="PS50011">
    <property type="entry name" value="PROTEIN_KINASE_DOM"/>
    <property type="match status" value="1"/>
</dbReference>
<dbReference type="SUPFAM" id="SSF56112">
    <property type="entry name" value="Protein kinase-like (PK-like)"/>
    <property type="match status" value="1"/>
</dbReference>
<feature type="region of interest" description="Disordered" evidence="9">
    <location>
        <begin position="72"/>
        <end position="145"/>
    </location>
</feature>
<dbReference type="InterPro" id="IPR011009">
    <property type="entry name" value="Kinase-like_dom_sf"/>
</dbReference>
<feature type="domain" description="Protein kinase" evidence="10">
    <location>
        <begin position="207"/>
        <end position="554"/>
    </location>
</feature>
<dbReference type="GO" id="GO:0000278">
    <property type="term" value="P:mitotic cell cycle"/>
    <property type="evidence" value="ECO:0007669"/>
    <property type="project" value="TreeGrafter"/>
</dbReference>
<keyword evidence="4" id="KW-0547">Nucleotide-binding</keyword>
<dbReference type="EMBL" id="BTCM01000001">
    <property type="protein sequence ID" value="GMK53746.1"/>
    <property type="molecule type" value="Genomic_DNA"/>
</dbReference>
<dbReference type="GO" id="GO:0005737">
    <property type="term" value="C:cytoplasm"/>
    <property type="evidence" value="ECO:0007669"/>
    <property type="project" value="TreeGrafter"/>
</dbReference>
<evidence type="ECO:0000256" key="6">
    <source>
        <dbReference type="ARBA" id="ARBA00022840"/>
    </source>
</evidence>
<dbReference type="AlphaFoldDB" id="A0AAD3TNU4"/>
<evidence type="ECO:0000256" key="8">
    <source>
        <dbReference type="ARBA" id="ARBA00048679"/>
    </source>
</evidence>
<dbReference type="PANTHER" id="PTHR24419:SF18">
    <property type="entry name" value="SERINE_THREONINE-PROTEIN KINASE HASPIN"/>
    <property type="match status" value="1"/>
</dbReference>
<evidence type="ECO:0000259" key="10">
    <source>
        <dbReference type="PROSITE" id="PS50011"/>
    </source>
</evidence>
<accession>A0AAD3TNU4</accession>
<sequence>MSFLGGRTRKVTTYGKKQTRIISVHADLSPTRTTPPVSTSKMATPPRPPRMKKLSGDQACREPLTPLKATRVNVPKTPHTGLKQAGAPALKTPRGASDDPTLRQHVAKSAVRRRSVGSPRRADPPASHHSICKARGPLTPPRPVRGERNVEIEIVSSRLRHVSLDELSSSETALRSLLTCSTTKKIVPFSEAFTTPDFAKLLPSSMPPTVTKVGEASYSEVFSVGEGDCAVVVKVVPLLGKASYSTRGKAAASLPDCSAIPDVVREIEITRRMSQTPGGGFVEFLGAFVVEGAYPALLLDEWDTYRDEQGTESVRPDSFSSLQKYALIVLGNGGEDLESYRFENTRGWVQAAAVFWQVADGLARAETWTEFEHRDLHEGQILINDVEADPPAPIADYLDTRSTGVRATIIDFGLSRLDMPDQGAVYSTLPEEVYEGVGDQWDVYREQRDVVEAAGTWESFHPSTNVLWLHYLVGHLIHSTPTLRKPYARRGRRVAPKTPAQVRTELVRTRAEDAWAMLQEVLKALSKPSHDSKALDFSSAQNVMTWGRQQGWVL</sequence>
<reference evidence="11" key="1">
    <citation type="journal article" date="2023" name="BMC Genomics">
        <title>Chromosome-level genome assemblies of Cutaneotrichosporon spp. (Trichosporonales, Basidiomycota) reveal imbalanced evolution between nucleotide sequences and chromosome synteny.</title>
        <authorList>
            <person name="Kobayashi Y."/>
            <person name="Kayamori A."/>
            <person name="Aoki K."/>
            <person name="Shiwa Y."/>
            <person name="Matsutani M."/>
            <person name="Fujita N."/>
            <person name="Sugita T."/>
            <person name="Iwasaki W."/>
            <person name="Tanaka N."/>
            <person name="Takashima M."/>
        </authorList>
    </citation>
    <scope>NUCLEOTIDE SEQUENCE</scope>
    <source>
        <strain evidence="11">HIS016</strain>
    </source>
</reference>
<evidence type="ECO:0000256" key="5">
    <source>
        <dbReference type="ARBA" id="ARBA00022777"/>
    </source>
</evidence>
<feature type="compositionally biased region" description="Low complexity" evidence="9">
    <location>
        <begin position="29"/>
        <end position="40"/>
    </location>
</feature>
<dbReference type="Gene3D" id="1.10.510.10">
    <property type="entry name" value="Transferase(Phosphotransferase) domain 1"/>
    <property type="match status" value="1"/>
</dbReference>
<dbReference type="SMART" id="SM01331">
    <property type="entry name" value="DUF3635"/>
    <property type="match status" value="1"/>
</dbReference>
<dbReference type="Proteomes" id="UP001222932">
    <property type="component" value="Unassembled WGS sequence"/>
</dbReference>
<dbReference type="Pfam" id="PF12330">
    <property type="entry name" value="Haspin_kinase"/>
    <property type="match status" value="1"/>
</dbReference>
<evidence type="ECO:0000256" key="4">
    <source>
        <dbReference type="ARBA" id="ARBA00022741"/>
    </source>
</evidence>
<evidence type="ECO:0000256" key="7">
    <source>
        <dbReference type="ARBA" id="ARBA00047899"/>
    </source>
</evidence>
<evidence type="ECO:0000256" key="1">
    <source>
        <dbReference type="ARBA" id="ARBA00012513"/>
    </source>
</evidence>
<evidence type="ECO:0000256" key="9">
    <source>
        <dbReference type="SAM" id="MobiDB-lite"/>
    </source>
</evidence>
<dbReference type="PANTHER" id="PTHR24419">
    <property type="entry name" value="INTERLEUKIN-1 RECEPTOR-ASSOCIATED KINASE"/>
    <property type="match status" value="1"/>
</dbReference>
<keyword evidence="2" id="KW-0723">Serine/threonine-protein kinase</keyword>
<organism evidence="11 12">
    <name type="scientific">Cutaneotrichosporon spelunceum</name>
    <dbReference type="NCBI Taxonomy" id="1672016"/>
    <lineage>
        <taxon>Eukaryota</taxon>
        <taxon>Fungi</taxon>
        <taxon>Dikarya</taxon>
        <taxon>Basidiomycota</taxon>
        <taxon>Agaricomycotina</taxon>
        <taxon>Tremellomycetes</taxon>
        <taxon>Trichosporonales</taxon>
        <taxon>Trichosporonaceae</taxon>
        <taxon>Cutaneotrichosporon</taxon>
    </lineage>
</organism>
<keyword evidence="6" id="KW-0067">ATP-binding</keyword>
<dbReference type="GO" id="GO:0072354">
    <property type="term" value="F:histone H3T3 kinase activity"/>
    <property type="evidence" value="ECO:0007669"/>
    <property type="project" value="TreeGrafter"/>
</dbReference>
<dbReference type="GO" id="GO:0035556">
    <property type="term" value="P:intracellular signal transduction"/>
    <property type="evidence" value="ECO:0007669"/>
    <property type="project" value="TreeGrafter"/>
</dbReference>
<protein>
    <recommendedName>
        <fullName evidence="1">non-specific serine/threonine protein kinase</fullName>
        <ecNumber evidence="1">2.7.11.1</ecNumber>
    </recommendedName>
</protein>
<proteinExistence type="predicted"/>
<name>A0AAD3TNU4_9TREE</name>
<dbReference type="Gene3D" id="3.30.200.20">
    <property type="entry name" value="Phosphorylase Kinase, domain 1"/>
    <property type="match status" value="1"/>
</dbReference>
<evidence type="ECO:0000256" key="2">
    <source>
        <dbReference type="ARBA" id="ARBA00022527"/>
    </source>
</evidence>
<feature type="region of interest" description="Disordered" evidence="9">
    <location>
        <begin position="29"/>
        <end position="58"/>
    </location>
</feature>
<keyword evidence="3" id="KW-0808">Transferase</keyword>
<dbReference type="GO" id="GO:0005634">
    <property type="term" value="C:nucleus"/>
    <property type="evidence" value="ECO:0007669"/>
    <property type="project" value="TreeGrafter"/>
</dbReference>
<comment type="caution">
    <text evidence="11">The sequence shown here is derived from an EMBL/GenBank/DDBJ whole genome shotgun (WGS) entry which is preliminary data.</text>
</comment>
<gene>
    <name evidence="11" type="ORF">CspeluHIS016_0103320</name>
</gene>
<evidence type="ECO:0000256" key="3">
    <source>
        <dbReference type="ARBA" id="ARBA00022679"/>
    </source>
</evidence>
<comment type="catalytic activity">
    <reaction evidence="7">
        <text>L-threonyl-[protein] + ATP = O-phospho-L-threonyl-[protein] + ADP + H(+)</text>
        <dbReference type="Rhea" id="RHEA:46608"/>
        <dbReference type="Rhea" id="RHEA-COMP:11060"/>
        <dbReference type="Rhea" id="RHEA-COMP:11605"/>
        <dbReference type="ChEBI" id="CHEBI:15378"/>
        <dbReference type="ChEBI" id="CHEBI:30013"/>
        <dbReference type="ChEBI" id="CHEBI:30616"/>
        <dbReference type="ChEBI" id="CHEBI:61977"/>
        <dbReference type="ChEBI" id="CHEBI:456216"/>
        <dbReference type="EC" id="2.7.11.1"/>
    </reaction>
</comment>
<evidence type="ECO:0000313" key="12">
    <source>
        <dbReference type="Proteomes" id="UP001222932"/>
    </source>
</evidence>
<keyword evidence="12" id="KW-1185">Reference proteome</keyword>